<dbReference type="InterPro" id="IPR000515">
    <property type="entry name" value="MetI-like"/>
</dbReference>
<dbReference type="Pfam" id="PF19300">
    <property type="entry name" value="BPD_transp_1_N"/>
    <property type="match status" value="1"/>
</dbReference>
<evidence type="ECO:0000256" key="5">
    <source>
        <dbReference type="ARBA" id="ARBA00022989"/>
    </source>
</evidence>
<dbReference type="AlphaFoldDB" id="A0A6P1ZD64"/>
<evidence type="ECO:0000256" key="7">
    <source>
        <dbReference type="RuleBase" id="RU363032"/>
    </source>
</evidence>
<feature type="transmembrane region" description="Helical" evidence="7">
    <location>
        <begin position="172"/>
        <end position="192"/>
    </location>
</feature>
<dbReference type="SUPFAM" id="SSF161098">
    <property type="entry name" value="MetI-like"/>
    <property type="match status" value="1"/>
</dbReference>
<evidence type="ECO:0000256" key="1">
    <source>
        <dbReference type="ARBA" id="ARBA00004651"/>
    </source>
</evidence>
<dbReference type="RefSeq" id="WP_144306915.1">
    <property type="nucleotide sequence ID" value="NZ_CP039543.1"/>
</dbReference>
<dbReference type="InterPro" id="IPR035906">
    <property type="entry name" value="MetI-like_sf"/>
</dbReference>
<organism evidence="10 11">
    <name type="scientific">Oceanidesulfovibrio marinus</name>
    <dbReference type="NCBI Taxonomy" id="370038"/>
    <lineage>
        <taxon>Bacteria</taxon>
        <taxon>Pseudomonadati</taxon>
        <taxon>Thermodesulfobacteriota</taxon>
        <taxon>Desulfovibrionia</taxon>
        <taxon>Desulfovibrionales</taxon>
        <taxon>Desulfovibrionaceae</taxon>
        <taxon>Oceanidesulfovibrio</taxon>
    </lineage>
</organism>
<keyword evidence="4 7" id="KW-0812">Transmembrane</keyword>
<comment type="similarity">
    <text evidence="7">Belongs to the binding-protein-dependent transport system permease family.</text>
</comment>
<evidence type="ECO:0000256" key="2">
    <source>
        <dbReference type="ARBA" id="ARBA00022448"/>
    </source>
</evidence>
<reference evidence="10 11" key="1">
    <citation type="submission" date="2018-06" db="EMBL/GenBank/DDBJ databases">
        <title>Complete genome of Desulfovibrio marinus P48SEP.</title>
        <authorList>
            <person name="Crispim J.S."/>
            <person name="Vidigal P.M.P."/>
            <person name="Silva L.C.F."/>
            <person name="Araujo L.C."/>
            <person name="Laguardia C.N."/>
            <person name="Dias R.S."/>
            <person name="Sousa M.P."/>
            <person name="Paula S.O."/>
            <person name="Silva C."/>
        </authorList>
    </citation>
    <scope>NUCLEOTIDE SEQUENCE [LARGE SCALE GENOMIC DNA]</scope>
    <source>
        <strain evidence="10 11">P48SEP</strain>
    </source>
</reference>
<dbReference type="Proteomes" id="UP000434052">
    <property type="component" value="Unassembled WGS sequence"/>
</dbReference>
<dbReference type="CDD" id="cd06261">
    <property type="entry name" value="TM_PBP2"/>
    <property type="match status" value="1"/>
</dbReference>
<dbReference type="PANTHER" id="PTHR43163:SF6">
    <property type="entry name" value="DIPEPTIDE TRANSPORT SYSTEM PERMEASE PROTEIN DPPB-RELATED"/>
    <property type="match status" value="1"/>
</dbReference>
<feature type="transmembrane region" description="Helical" evidence="7">
    <location>
        <begin position="278"/>
        <end position="297"/>
    </location>
</feature>
<dbReference type="EMBL" id="CP039543">
    <property type="protein sequence ID" value="QJT10967.1"/>
    <property type="molecule type" value="Genomic_DNA"/>
</dbReference>
<dbReference type="PANTHER" id="PTHR43163">
    <property type="entry name" value="DIPEPTIDE TRANSPORT SYSTEM PERMEASE PROTEIN DPPB-RELATED"/>
    <property type="match status" value="1"/>
</dbReference>
<dbReference type="GO" id="GO:0055085">
    <property type="term" value="P:transmembrane transport"/>
    <property type="evidence" value="ECO:0007669"/>
    <property type="project" value="InterPro"/>
</dbReference>
<dbReference type="Proteomes" id="UP000503251">
    <property type="component" value="Chromosome"/>
</dbReference>
<protein>
    <submittedName>
        <fullName evidence="10">ABC transporter permease</fullName>
    </submittedName>
</protein>
<evidence type="ECO:0000256" key="6">
    <source>
        <dbReference type="ARBA" id="ARBA00023136"/>
    </source>
</evidence>
<evidence type="ECO:0000313" key="9">
    <source>
        <dbReference type="EMBL" id="QJT10967.1"/>
    </source>
</evidence>
<dbReference type="InterPro" id="IPR045621">
    <property type="entry name" value="BPD_transp_1_N"/>
</dbReference>
<evidence type="ECO:0000313" key="10">
    <source>
        <dbReference type="EMBL" id="TVM31415.1"/>
    </source>
</evidence>
<evidence type="ECO:0000259" key="8">
    <source>
        <dbReference type="PROSITE" id="PS50928"/>
    </source>
</evidence>
<keyword evidence="6 7" id="KW-0472">Membrane</keyword>
<accession>A0A6P1ZD64</accession>
<dbReference type="Pfam" id="PF00528">
    <property type="entry name" value="BPD_transp_1"/>
    <property type="match status" value="1"/>
</dbReference>
<dbReference type="EMBL" id="QMIF01000016">
    <property type="protein sequence ID" value="TVM31415.1"/>
    <property type="molecule type" value="Genomic_DNA"/>
</dbReference>
<dbReference type="GO" id="GO:0005886">
    <property type="term" value="C:plasma membrane"/>
    <property type="evidence" value="ECO:0007669"/>
    <property type="project" value="UniProtKB-SubCell"/>
</dbReference>
<feature type="transmembrane region" description="Helical" evidence="7">
    <location>
        <begin position="236"/>
        <end position="258"/>
    </location>
</feature>
<feature type="domain" description="ABC transmembrane type-1" evidence="8">
    <location>
        <begin position="100"/>
        <end position="301"/>
    </location>
</feature>
<feature type="transmembrane region" description="Helical" evidence="7">
    <location>
        <begin position="139"/>
        <end position="160"/>
    </location>
</feature>
<evidence type="ECO:0000256" key="4">
    <source>
        <dbReference type="ARBA" id="ARBA00022692"/>
    </source>
</evidence>
<reference evidence="9 12" key="2">
    <citation type="submission" date="2019-04" db="EMBL/GenBank/DDBJ databases">
        <title>Isolation and culture of sulfate reducing bacteria from the cold seep of the South China Sea.</title>
        <authorList>
            <person name="Sun C."/>
            <person name="Liu R."/>
        </authorList>
    </citation>
    <scope>NUCLEOTIDE SEQUENCE [LARGE SCALE GENOMIC DNA]</scope>
    <source>
        <strain evidence="9 12">CS1</strain>
    </source>
</reference>
<comment type="subcellular location">
    <subcellularLocation>
        <location evidence="1 7">Cell membrane</location>
        <topology evidence="1 7">Multi-pass membrane protein</topology>
    </subcellularLocation>
</comment>
<evidence type="ECO:0000313" key="12">
    <source>
        <dbReference type="Proteomes" id="UP000503251"/>
    </source>
</evidence>
<dbReference type="PROSITE" id="PS50928">
    <property type="entry name" value="ABC_TM1"/>
    <property type="match status" value="1"/>
</dbReference>
<feature type="transmembrane region" description="Helical" evidence="7">
    <location>
        <begin position="9"/>
        <end position="29"/>
    </location>
</feature>
<gene>
    <name evidence="10" type="ORF">DQK91_18645</name>
    <name evidence="9" type="ORF">E8L03_19530</name>
</gene>
<evidence type="ECO:0000256" key="3">
    <source>
        <dbReference type="ARBA" id="ARBA00022475"/>
    </source>
</evidence>
<keyword evidence="2 7" id="KW-0813">Transport</keyword>
<proteinExistence type="inferred from homology"/>
<sequence length="316" mass="33880">MLLFILKRIVSLAPVLFGVSVAAFLSLAWCPGDPAEIALRTLTESETPPKAAVAELREQMGLDRPLYVQYWRWLGRTLHGDLGHSYQTGASVVSEVKRALGPSTLLAGTSTLLAMLIVIPLGALSAARSGSLLDRATMAGSLVAISIPDFCIGILLFLIFSVRLDWLPVAGYGSVVNLILPALTLAVASACITTRLMRTCMVQALEEKYVITARSKGMGEWRVAGLHAMKNALPPVLTYLGAQMGYLFGGAVVVESIFLWPGLGRLLVEAVKARDVYVVQGCILAIACIYVLINLMVDIVQAWVDPRIQAGAHHAG</sequence>
<dbReference type="OrthoDB" id="9778910at2"/>
<name>A0A6P1ZD64_9BACT</name>
<evidence type="ECO:0000313" key="11">
    <source>
        <dbReference type="Proteomes" id="UP000434052"/>
    </source>
</evidence>
<feature type="transmembrane region" description="Helical" evidence="7">
    <location>
        <begin position="105"/>
        <end position="127"/>
    </location>
</feature>
<keyword evidence="5 7" id="KW-1133">Transmembrane helix</keyword>
<keyword evidence="3" id="KW-1003">Cell membrane</keyword>
<keyword evidence="12" id="KW-1185">Reference proteome</keyword>
<dbReference type="Gene3D" id="1.10.3720.10">
    <property type="entry name" value="MetI-like"/>
    <property type="match status" value="1"/>
</dbReference>